<keyword evidence="2" id="KW-1185">Reference proteome</keyword>
<evidence type="ECO:0000313" key="1">
    <source>
        <dbReference type="EMBL" id="MPC72292.1"/>
    </source>
</evidence>
<comment type="caution">
    <text evidence="1">The sequence shown here is derived from an EMBL/GenBank/DDBJ whole genome shotgun (WGS) entry which is preliminary data.</text>
</comment>
<accession>A0A5B7HLY1</accession>
<dbReference type="Proteomes" id="UP000324222">
    <property type="component" value="Unassembled WGS sequence"/>
</dbReference>
<organism evidence="1 2">
    <name type="scientific">Portunus trituberculatus</name>
    <name type="common">Swimming crab</name>
    <name type="synonym">Neptunus trituberculatus</name>
    <dbReference type="NCBI Taxonomy" id="210409"/>
    <lineage>
        <taxon>Eukaryota</taxon>
        <taxon>Metazoa</taxon>
        <taxon>Ecdysozoa</taxon>
        <taxon>Arthropoda</taxon>
        <taxon>Crustacea</taxon>
        <taxon>Multicrustacea</taxon>
        <taxon>Malacostraca</taxon>
        <taxon>Eumalacostraca</taxon>
        <taxon>Eucarida</taxon>
        <taxon>Decapoda</taxon>
        <taxon>Pleocyemata</taxon>
        <taxon>Brachyura</taxon>
        <taxon>Eubrachyura</taxon>
        <taxon>Portunoidea</taxon>
        <taxon>Portunidae</taxon>
        <taxon>Portuninae</taxon>
        <taxon>Portunus</taxon>
    </lineage>
</organism>
<dbReference type="AlphaFoldDB" id="A0A5B7HLY1"/>
<evidence type="ECO:0000313" key="2">
    <source>
        <dbReference type="Proteomes" id="UP000324222"/>
    </source>
</evidence>
<dbReference type="EMBL" id="VSRR010034475">
    <property type="protein sequence ID" value="MPC72292.1"/>
    <property type="molecule type" value="Genomic_DNA"/>
</dbReference>
<reference evidence="1 2" key="1">
    <citation type="submission" date="2019-05" db="EMBL/GenBank/DDBJ databases">
        <title>Another draft genome of Portunus trituberculatus and its Hox gene families provides insights of decapod evolution.</title>
        <authorList>
            <person name="Jeong J.-H."/>
            <person name="Song I."/>
            <person name="Kim S."/>
            <person name="Choi T."/>
            <person name="Kim D."/>
            <person name="Ryu S."/>
            <person name="Kim W."/>
        </authorList>
    </citation>
    <scope>NUCLEOTIDE SEQUENCE [LARGE SCALE GENOMIC DNA]</scope>
    <source>
        <tissue evidence="1">Muscle</tissue>
    </source>
</reference>
<protein>
    <submittedName>
        <fullName evidence="1">Uncharacterized protein</fullName>
    </submittedName>
</protein>
<name>A0A5B7HLY1_PORTR</name>
<sequence>MAVLYSRYFPWGPHQSTFLDEQDYRWYVVGFEPTRGCLPDPTLTTLSTMHDRIFYETHPPPRRQRRADVE</sequence>
<gene>
    <name evidence="1" type="ORF">E2C01_066591</name>
</gene>
<proteinExistence type="predicted"/>